<name>T1DVC8_9HELI</name>
<protein>
    <submittedName>
        <fullName evidence="1">Uncharacterized protein</fullName>
    </submittedName>
</protein>
<organism evidence="1 2">
    <name type="scientific">Helicobacter fennelliae MRY12-0050</name>
    <dbReference type="NCBI Taxonomy" id="1325130"/>
    <lineage>
        <taxon>Bacteria</taxon>
        <taxon>Pseudomonadati</taxon>
        <taxon>Campylobacterota</taxon>
        <taxon>Epsilonproteobacteria</taxon>
        <taxon>Campylobacterales</taxon>
        <taxon>Helicobacteraceae</taxon>
        <taxon>Helicobacter</taxon>
    </lineage>
</organism>
<proteinExistence type="predicted"/>
<dbReference type="Proteomes" id="UP000018143">
    <property type="component" value="Unassembled WGS sequence"/>
</dbReference>
<reference evidence="1 2" key="1">
    <citation type="journal article" date="2013" name="Genome Announc.">
        <title>Draft Genome Sequence of Helicobacter fennelliae Strain MRY12-0050, Isolated from a Bacteremia Patient.</title>
        <authorList>
            <person name="Rimbara E."/>
            <person name="Matsui M."/>
            <person name="Mori S."/>
            <person name="Suzuki S."/>
            <person name="Suzuki M."/>
            <person name="Kim H."/>
            <person name="Sekizuka T."/>
            <person name="Kuroda M."/>
            <person name="Shibayama K."/>
        </authorList>
    </citation>
    <scope>NUCLEOTIDE SEQUENCE [LARGE SCALE GENOMIC DNA]</scope>
    <source>
        <strain evidence="1 2">MRY12-0050</strain>
    </source>
</reference>
<comment type="caution">
    <text evidence="1">The sequence shown here is derived from an EMBL/GenBank/DDBJ whole genome shotgun (WGS) entry which is preliminary data.</text>
</comment>
<gene>
    <name evidence="1" type="ORF">HFN_2350</name>
</gene>
<dbReference type="AlphaFoldDB" id="T1DVC8"/>
<accession>T1DVC8</accession>
<evidence type="ECO:0000313" key="1">
    <source>
        <dbReference type="EMBL" id="GAD18422.1"/>
    </source>
</evidence>
<evidence type="ECO:0000313" key="2">
    <source>
        <dbReference type="Proteomes" id="UP000018143"/>
    </source>
</evidence>
<keyword evidence="2" id="KW-1185">Reference proteome</keyword>
<sequence length="47" mass="5542">MRGNPFFEFLDFRIYANTNKHKKILDFKMSLQGFARVCKGLQGFARV</sequence>
<dbReference type="RefSeq" id="WP_023947015.1">
    <property type="nucleotide sequence ID" value="NZ_BASD01000005.1"/>
</dbReference>
<dbReference type="EMBL" id="BASD01000005">
    <property type="protein sequence ID" value="GAD18422.1"/>
    <property type="molecule type" value="Genomic_DNA"/>
</dbReference>